<keyword evidence="2" id="KW-1185">Reference proteome</keyword>
<name>A0A8X6SRS3_TRICX</name>
<dbReference type="Proteomes" id="UP000887159">
    <property type="component" value="Unassembled WGS sequence"/>
</dbReference>
<protein>
    <submittedName>
        <fullName evidence="1">Uncharacterized protein</fullName>
    </submittedName>
</protein>
<reference evidence="1" key="1">
    <citation type="submission" date="2020-08" db="EMBL/GenBank/DDBJ databases">
        <title>Multicomponent nature underlies the extraordinary mechanical properties of spider dragline silk.</title>
        <authorList>
            <person name="Kono N."/>
            <person name="Nakamura H."/>
            <person name="Mori M."/>
            <person name="Yoshida Y."/>
            <person name="Ohtoshi R."/>
            <person name="Malay A.D."/>
            <person name="Moran D.A.P."/>
            <person name="Tomita M."/>
            <person name="Numata K."/>
            <person name="Arakawa K."/>
        </authorList>
    </citation>
    <scope>NUCLEOTIDE SEQUENCE</scope>
</reference>
<comment type="caution">
    <text evidence="1">The sequence shown here is derived from an EMBL/GenBank/DDBJ whole genome shotgun (WGS) entry which is preliminary data.</text>
</comment>
<evidence type="ECO:0000313" key="1">
    <source>
        <dbReference type="EMBL" id="GFY18356.1"/>
    </source>
</evidence>
<organism evidence="1 2">
    <name type="scientific">Trichonephila clavipes</name>
    <name type="common">Golden silk orbweaver</name>
    <name type="synonym">Nephila clavipes</name>
    <dbReference type="NCBI Taxonomy" id="2585209"/>
    <lineage>
        <taxon>Eukaryota</taxon>
        <taxon>Metazoa</taxon>
        <taxon>Ecdysozoa</taxon>
        <taxon>Arthropoda</taxon>
        <taxon>Chelicerata</taxon>
        <taxon>Arachnida</taxon>
        <taxon>Araneae</taxon>
        <taxon>Araneomorphae</taxon>
        <taxon>Entelegynae</taxon>
        <taxon>Araneoidea</taxon>
        <taxon>Nephilidae</taxon>
        <taxon>Trichonephila</taxon>
    </lineage>
</organism>
<evidence type="ECO:0000313" key="2">
    <source>
        <dbReference type="Proteomes" id="UP000887159"/>
    </source>
</evidence>
<sequence length="114" mass="12475">MNRVSRHVHLLHVLAAASPAQRKAILKSATDDQIKTLCEICDNLLSGNIPTKKIKKLCSYKRVIRLLANKSVPISRKRKLFTTNRQVGGFLPLILPGVLSLLGGIAGKAIGKRI</sequence>
<dbReference type="AlphaFoldDB" id="A0A8X6SRS3"/>
<dbReference type="EMBL" id="BMAU01021348">
    <property type="protein sequence ID" value="GFY18356.1"/>
    <property type="molecule type" value="Genomic_DNA"/>
</dbReference>
<proteinExistence type="predicted"/>
<gene>
    <name evidence="1" type="primary">AVEN_127652_1</name>
    <name evidence="1" type="ORF">TNCV_2047621</name>
</gene>
<accession>A0A8X6SRS3</accession>